<feature type="domain" description="DUF5916" evidence="1">
    <location>
        <begin position="11"/>
        <end position="181"/>
    </location>
</feature>
<comment type="caution">
    <text evidence="2">The sequence shown here is derived from an EMBL/GenBank/DDBJ whole genome shotgun (WGS) entry which is preliminary data.</text>
</comment>
<dbReference type="Pfam" id="PF19313">
    <property type="entry name" value="DUF5916"/>
    <property type="match status" value="1"/>
</dbReference>
<organism evidence="2">
    <name type="scientific">gut metagenome</name>
    <dbReference type="NCBI Taxonomy" id="749906"/>
    <lineage>
        <taxon>unclassified sequences</taxon>
        <taxon>metagenomes</taxon>
        <taxon>organismal metagenomes</taxon>
    </lineage>
</organism>
<feature type="non-terminal residue" evidence="2">
    <location>
        <position position="1"/>
    </location>
</feature>
<evidence type="ECO:0000313" key="2">
    <source>
        <dbReference type="EMBL" id="EJW92775.1"/>
    </source>
</evidence>
<proteinExistence type="predicted"/>
<accession>J9BYW9</accession>
<dbReference type="InterPro" id="IPR045670">
    <property type="entry name" value="DUF5916"/>
</dbReference>
<feature type="non-terminal residue" evidence="2">
    <location>
        <position position="181"/>
    </location>
</feature>
<protein>
    <recommendedName>
        <fullName evidence="1">DUF5916 domain-containing protein</fullName>
    </recommendedName>
</protein>
<sequence>GMDSLPKPKGIELLPYVMGKYRHEPDINANPYHKGNSWGGNVGLDAKFALSDFTLDMTINPDYGQVELDPSVMNLTAYETFYDEKRPFFLEGKHILDFANGGDMMFYTRRIGASPSYSPRNIDNVNSFAETKENVPIIGALKLTGTNKRGLTIGVIESVTARSSAKVMRDGVESKDVVEPL</sequence>
<dbReference type="AlphaFoldDB" id="J9BYW9"/>
<evidence type="ECO:0000259" key="1">
    <source>
        <dbReference type="Pfam" id="PF19313"/>
    </source>
</evidence>
<gene>
    <name evidence="2" type="ORF">EVA_19118</name>
</gene>
<reference evidence="2" key="1">
    <citation type="journal article" date="2012" name="PLoS ONE">
        <title>Gene sets for utilization of primary and secondary nutrition supplies in the distal gut of endangered iberian lynx.</title>
        <authorList>
            <person name="Alcaide M."/>
            <person name="Messina E."/>
            <person name="Richter M."/>
            <person name="Bargiela R."/>
            <person name="Peplies J."/>
            <person name="Huws S.A."/>
            <person name="Newbold C.J."/>
            <person name="Golyshin P.N."/>
            <person name="Simon M.A."/>
            <person name="Lopez G."/>
            <person name="Yakimov M.M."/>
            <person name="Ferrer M."/>
        </authorList>
    </citation>
    <scope>NUCLEOTIDE SEQUENCE</scope>
</reference>
<dbReference type="EMBL" id="AMCI01007354">
    <property type="protein sequence ID" value="EJW92775.1"/>
    <property type="molecule type" value="Genomic_DNA"/>
</dbReference>
<name>J9BYW9_9ZZZZ</name>